<keyword evidence="12" id="KW-1185">Reference proteome</keyword>
<keyword evidence="2 9" id="KW-0963">Cytoplasm</keyword>
<dbReference type="PROSITE" id="PS00534">
    <property type="entry name" value="FERROCHELATASE"/>
    <property type="match status" value="1"/>
</dbReference>
<organism evidence="11 12">
    <name type="scientific">Paludibacterium purpuratum</name>
    <dbReference type="NCBI Taxonomy" id="1144873"/>
    <lineage>
        <taxon>Bacteria</taxon>
        <taxon>Pseudomonadati</taxon>
        <taxon>Pseudomonadota</taxon>
        <taxon>Betaproteobacteria</taxon>
        <taxon>Neisseriales</taxon>
        <taxon>Chromobacteriaceae</taxon>
        <taxon>Paludibacterium</taxon>
    </lineage>
</organism>
<keyword evidence="3 9" id="KW-0479">Metal-binding</keyword>
<dbReference type="GO" id="GO:0006783">
    <property type="term" value="P:heme biosynthetic process"/>
    <property type="evidence" value="ECO:0007669"/>
    <property type="project" value="UniProtKB-UniRule"/>
</dbReference>
<keyword evidence="4 9" id="KW-0408">Iron</keyword>
<comment type="catalytic activity">
    <reaction evidence="9 10">
        <text>heme b + 2 H(+) = protoporphyrin IX + Fe(2+)</text>
        <dbReference type="Rhea" id="RHEA:22584"/>
        <dbReference type="ChEBI" id="CHEBI:15378"/>
        <dbReference type="ChEBI" id="CHEBI:29033"/>
        <dbReference type="ChEBI" id="CHEBI:57306"/>
        <dbReference type="ChEBI" id="CHEBI:60344"/>
        <dbReference type="EC" id="4.98.1.1"/>
    </reaction>
</comment>
<dbReference type="Proteomes" id="UP000295611">
    <property type="component" value="Unassembled WGS sequence"/>
</dbReference>
<comment type="subcellular location">
    <subcellularLocation>
        <location evidence="9 10">Cytoplasm</location>
    </subcellularLocation>
</comment>
<comment type="similarity">
    <text evidence="1 9 10">Belongs to the ferrochelatase family.</text>
</comment>
<feature type="binding site" evidence="9">
    <location>
        <position position="211"/>
    </location>
    <ligand>
        <name>Fe(2+)</name>
        <dbReference type="ChEBI" id="CHEBI:29033"/>
    </ligand>
</feature>
<evidence type="ECO:0000256" key="2">
    <source>
        <dbReference type="ARBA" id="ARBA00022490"/>
    </source>
</evidence>
<dbReference type="InterPro" id="IPR001015">
    <property type="entry name" value="Ferrochelatase"/>
</dbReference>
<dbReference type="EMBL" id="SNZP01000012">
    <property type="protein sequence ID" value="TDR73936.1"/>
    <property type="molecule type" value="Genomic_DNA"/>
</dbReference>
<dbReference type="InterPro" id="IPR033659">
    <property type="entry name" value="Ferrochelatase_N"/>
</dbReference>
<evidence type="ECO:0000256" key="1">
    <source>
        <dbReference type="ARBA" id="ARBA00007718"/>
    </source>
</evidence>
<dbReference type="HAMAP" id="MF_00323">
    <property type="entry name" value="Ferrochelatase"/>
    <property type="match status" value="1"/>
</dbReference>
<proteinExistence type="inferred from homology"/>
<evidence type="ECO:0000256" key="3">
    <source>
        <dbReference type="ARBA" id="ARBA00022723"/>
    </source>
</evidence>
<keyword evidence="7 9" id="KW-0627">Porphyrin biosynthesis</keyword>
<keyword evidence="6 9" id="KW-0456">Lyase</keyword>
<sequence>MSNPNQSSGYRSDAHARIGILLLNLGTPDAPTPAALRRYLKEFLSDRRVIEIPRGLWWPLLHGVILNLRPRQSARKYASIWSKQGSPLLVETLAQRDALAEALANRGHTDVTVACAMRYGKPSIAMALNELRAQHVDRLLVVPLYPQYSAASTASALDGVFAQLMRERNMPALCTVRDFHDHPAYIAALARQISTDWEVNGRPDVLVMSFHGMPRFTLERGDPYFHQCQKTAHLLAEALQLAPEAWRISFQSRFGRAEWLKPYTVEVVRELAQGGTRRIDVACPGFVADCLETLEEIAIEVREEFERHGGVYRYLPCLNHSSDWIEALVEIVAPHLAGWTKADVHTIKAPSPPPTTD</sequence>
<accession>A0A4R7B2C3</accession>
<evidence type="ECO:0000313" key="12">
    <source>
        <dbReference type="Proteomes" id="UP000295611"/>
    </source>
</evidence>
<evidence type="ECO:0000256" key="8">
    <source>
        <dbReference type="ARBA" id="ARBA00024536"/>
    </source>
</evidence>
<dbReference type="InterPro" id="IPR019772">
    <property type="entry name" value="Ferrochelatase_AS"/>
</dbReference>
<dbReference type="RefSeq" id="WP_133682638.1">
    <property type="nucleotide sequence ID" value="NZ_SNZP01000012.1"/>
</dbReference>
<evidence type="ECO:0000313" key="11">
    <source>
        <dbReference type="EMBL" id="TDR73936.1"/>
    </source>
</evidence>
<name>A0A4R7B2C3_9NEIS</name>
<dbReference type="PANTHER" id="PTHR11108:SF1">
    <property type="entry name" value="FERROCHELATASE, MITOCHONDRIAL"/>
    <property type="match status" value="1"/>
</dbReference>
<dbReference type="GO" id="GO:0046872">
    <property type="term" value="F:metal ion binding"/>
    <property type="evidence" value="ECO:0007669"/>
    <property type="project" value="UniProtKB-KW"/>
</dbReference>
<dbReference type="GO" id="GO:0005737">
    <property type="term" value="C:cytoplasm"/>
    <property type="evidence" value="ECO:0007669"/>
    <property type="project" value="UniProtKB-SubCell"/>
</dbReference>
<dbReference type="GO" id="GO:0004325">
    <property type="term" value="F:ferrochelatase activity"/>
    <property type="evidence" value="ECO:0007669"/>
    <property type="project" value="UniProtKB-UniRule"/>
</dbReference>
<dbReference type="FunFam" id="3.40.50.1400:FF:000002">
    <property type="entry name" value="Ferrochelatase"/>
    <property type="match status" value="1"/>
</dbReference>
<comment type="pathway">
    <text evidence="9 10">Porphyrin-containing compound metabolism; protoheme biosynthesis; protoheme from protoporphyrin-IX: step 1/1.</text>
</comment>
<dbReference type="InterPro" id="IPR033644">
    <property type="entry name" value="Ferrochelatase_C"/>
</dbReference>
<dbReference type="Pfam" id="PF00762">
    <property type="entry name" value="Ferrochelatase"/>
    <property type="match status" value="1"/>
</dbReference>
<reference evidence="11 12" key="1">
    <citation type="submission" date="2019-03" db="EMBL/GenBank/DDBJ databases">
        <title>Genomic Encyclopedia of Type Strains, Phase III (KMG-III): the genomes of soil and plant-associated and newly described type strains.</title>
        <authorList>
            <person name="Whitman W."/>
        </authorList>
    </citation>
    <scope>NUCLEOTIDE SEQUENCE [LARGE SCALE GENOMIC DNA]</scope>
    <source>
        <strain evidence="11 12">CECT 8976</strain>
    </source>
</reference>
<dbReference type="OrthoDB" id="9809741at2"/>
<dbReference type="PANTHER" id="PTHR11108">
    <property type="entry name" value="FERROCHELATASE"/>
    <property type="match status" value="1"/>
</dbReference>
<evidence type="ECO:0000256" key="9">
    <source>
        <dbReference type="HAMAP-Rule" id="MF_00323"/>
    </source>
</evidence>
<feature type="binding site" evidence="9">
    <location>
        <position position="292"/>
    </location>
    <ligand>
        <name>Fe(2+)</name>
        <dbReference type="ChEBI" id="CHEBI:29033"/>
    </ligand>
</feature>
<comment type="caution">
    <text evidence="11">The sequence shown here is derived from an EMBL/GenBank/DDBJ whole genome shotgun (WGS) entry which is preliminary data.</text>
</comment>
<comment type="catalytic activity">
    <reaction evidence="8">
        <text>Fe-coproporphyrin III + 2 H(+) = coproporphyrin III + Fe(2+)</text>
        <dbReference type="Rhea" id="RHEA:49572"/>
        <dbReference type="ChEBI" id="CHEBI:15378"/>
        <dbReference type="ChEBI" id="CHEBI:29033"/>
        <dbReference type="ChEBI" id="CHEBI:68438"/>
        <dbReference type="ChEBI" id="CHEBI:131725"/>
        <dbReference type="EC" id="4.99.1.9"/>
    </reaction>
    <physiologicalReaction direction="right-to-left" evidence="8">
        <dbReference type="Rhea" id="RHEA:49574"/>
    </physiologicalReaction>
</comment>
<dbReference type="AlphaFoldDB" id="A0A4R7B2C3"/>
<evidence type="ECO:0000256" key="6">
    <source>
        <dbReference type="ARBA" id="ARBA00023239"/>
    </source>
</evidence>
<evidence type="ECO:0000256" key="5">
    <source>
        <dbReference type="ARBA" id="ARBA00023133"/>
    </source>
</evidence>
<evidence type="ECO:0000256" key="7">
    <source>
        <dbReference type="ARBA" id="ARBA00023244"/>
    </source>
</evidence>
<dbReference type="NCBIfam" id="TIGR00109">
    <property type="entry name" value="hemH"/>
    <property type="match status" value="1"/>
</dbReference>
<dbReference type="CDD" id="cd03411">
    <property type="entry name" value="Ferrochelatase_N"/>
    <property type="match status" value="1"/>
</dbReference>
<dbReference type="SUPFAM" id="SSF53800">
    <property type="entry name" value="Chelatase"/>
    <property type="match status" value="1"/>
</dbReference>
<comment type="function">
    <text evidence="9 10">Catalyzes the ferrous insertion into protoporphyrin IX.</text>
</comment>
<keyword evidence="5 9" id="KW-0350">Heme biosynthesis</keyword>
<dbReference type="CDD" id="cd00419">
    <property type="entry name" value="Ferrochelatase_C"/>
    <property type="match status" value="1"/>
</dbReference>
<dbReference type="UniPathway" id="UPA00252">
    <property type="reaction ID" value="UER00325"/>
</dbReference>
<evidence type="ECO:0000256" key="4">
    <source>
        <dbReference type="ARBA" id="ARBA00023004"/>
    </source>
</evidence>
<gene>
    <name evidence="9" type="primary">hemH</name>
    <name evidence="11" type="ORF">DFP86_112140</name>
</gene>
<dbReference type="EC" id="4.98.1.1" evidence="9 10"/>
<protein>
    <recommendedName>
        <fullName evidence="9 10">Ferrochelatase</fullName>
        <ecNumber evidence="9 10">4.98.1.1</ecNumber>
    </recommendedName>
    <alternativeName>
        <fullName evidence="9">Heme synthase</fullName>
    </alternativeName>
    <alternativeName>
        <fullName evidence="9">Protoheme ferro-lyase</fullName>
    </alternativeName>
</protein>
<dbReference type="Gene3D" id="3.40.50.1400">
    <property type="match status" value="2"/>
</dbReference>
<evidence type="ECO:0000256" key="10">
    <source>
        <dbReference type="RuleBase" id="RU000607"/>
    </source>
</evidence>